<comment type="similarity">
    <text evidence="2">Belongs to the nucleobase:cation symporter-2 (NCS2) (TC 2.A.40) family. Azg-like subfamily.</text>
</comment>
<keyword evidence="6 8" id="KW-0472">Membrane</keyword>
<feature type="transmembrane region" description="Helical" evidence="8">
    <location>
        <begin position="44"/>
        <end position="63"/>
    </location>
</feature>
<dbReference type="EMBL" id="JH930477">
    <property type="protein sequence ID" value="EKM51229.1"/>
    <property type="molecule type" value="Genomic_DNA"/>
</dbReference>
<evidence type="ECO:0000256" key="3">
    <source>
        <dbReference type="ARBA" id="ARBA00022448"/>
    </source>
</evidence>
<name>K5VX95_PHACS</name>
<feature type="transmembrane region" description="Helical" evidence="8">
    <location>
        <begin position="313"/>
        <end position="338"/>
    </location>
</feature>
<dbReference type="PANTHER" id="PTHR43337:SF1">
    <property type="entry name" value="XANTHINE_URACIL PERMEASE C887.17-RELATED"/>
    <property type="match status" value="1"/>
</dbReference>
<feature type="transmembrane region" description="Helical" evidence="8">
    <location>
        <begin position="273"/>
        <end position="293"/>
    </location>
</feature>
<keyword evidence="3" id="KW-0813">Transport</keyword>
<evidence type="ECO:0000256" key="7">
    <source>
        <dbReference type="SAM" id="MobiDB-lite"/>
    </source>
</evidence>
<feature type="transmembrane region" description="Helical" evidence="8">
    <location>
        <begin position="98"/>
        <end position="116"/>
    </location>
</feature>
<evidence type="ECO:0000256" key="4">
    <source>
        <dbReference type="ARBA" id="ARBA00022692"/>
    </source>
</evidence>
<dbReference type="HOGENOM" id="CLU_024508_3_2_1"/>
<dbReference type="InParanoid" id="K5VX95"/>
<feature type="transmembrane region" description="Helical" evidence="8">
    <location>
        <begin position="189"/>
        <end position="207"/>
    </location>
</feature>
<sequence length="532" mass="56951">MAYIISVNASIIKDTGGTCVCTQSDQCVSDQTYLDCVAVVQRDLITTTAAVSALASFLMGFLANLPVGMAPGLGLNAYFTYSVVGFHGSGIITYREALAAVFLEGWLFFILSLLGLRQWLARIMPQSLVLSVGAGIGLYIAFIGLSSGGLNVVGGDTTNLVGLGGCLPQYYESSTLVGYCASHVLQAPTMWLGIFVGGIFTVFLMLYRIKGAILIGIFLTSIISWPRPTSVTAFPHTAAGDEAFDFFKQVVAFHPLQLIGNAIDYNQYGKGRVWYALITFLYVDILDTTGTLYSMAKFAGLRDPVTLDFEGSTIAYCVDAFSISMGALMGTSPVTAFIESATGISEGGKTGITAMTTGAAFFVCVFFAPIFASIPSWATGGALVIVGSLMIRNVRDINWDYIGDAVPAFLTLIIIPLTYNIAYGVIAGIISFVLINGVAWALRRTFGERSVPPNYDASEAWVIPPGGIVPTWMRVVAARVRLARGHGSRADLQQQQHQEGVEMQYGARESPDDESLEKPASANTEPIEEKGL</sequence>
<dbReference type="GO" id="GO:0015853">
    <property type="term" value="P:adenine transport"/>
    <property type="evidence" value="ECO:0007669"/>
    <property type="project" value="TreeGrafter"/>
</dbReference>
<evidence type="ECO:0000256" key="6">
    <source>
        <dbReference type="ARBA" id="ARBA00023136"/>
    </source>
</evidence>
<evidence type="ECO:0000256" key="5">
    <source>
        <dbReference type="ARBA" id="ARBA00022989"/>
    </source>
</evidence>
<evidence type="ECO:0000256" key="1">
    <source>
        <dbReference type="ARBA" id="ARBA00004127"/>
    </source>
</evidence>
<evidence type="ECO:0000256" key="2">
    <source>
        <dbReference type="ARBA" id="ARBA00005697"/>
    </source>
</evidence>
<keyword evidence="10" id="KW-1185">Reference proteome</keyword>
<dbReference type="Proteomes" id="UP000008370">
    <property type="component" value="Unassembled WGS sequence"/>
</dbReference>
<dbReference type="PANTHER" id="PTHR43337">
    <property type="entry name" value="XANTHINE/URACIL PERMEASE C887.17-RELATED"/>
    <property type="match status" value="1"/>
</dbReference>
<protein>
    <recommendedName>
        <fullName evidence="11">Xanthine/uracil permease</fullName>
    </recommendedName>
</protein>
<gene>
    <name evidence="9" type="ORF">PHACADRAFT_263254</name>
</gene>
<dbReference type="InterPro" id="IPR045018">
    <property type="entry name" value="Azg-like"/>
</dbReference>
<feature type="transmembrane region" description="Helical" evidence="8">
    <location>
        <begin position="421"/>
        <end position="442"/>
    </location>
</feature>
<dbReference type="FunCoup" id="K5VX95">
    <property type="interactions" value="59"/>
</dbReference>
<dbReference type="InterPro" id="IPR006043">
    <property type="entry name" value="NCS2"/>
</dbReference>
<keyword evidence="4 8" id="KW-0812">Transmembrane</keyword>
<evidence type="ECO:0000313" key="9">
    <source>
        <dbReference type="EMBL" id="EKM51229.1"/>
    </source>
</evidence>
<accession>K5VX95</accession>
<evidence type="ECO:0008006" key="11">
    <source>
        <dbReference type="Google" id="ProtNLM"/>
    </source>
</evidence>
<dbReference type="AlphaFoldDB" id="K5VX95"/>
<feature type="region of interest" description="Disordered" evidence="7">
    <location>
        <begin position="487"/>
        <end position="532"/>
    </location>
</feature>
<dbReference type="GeneID" id="18918507"/>
<dbReference type="OrthoDB" id="431212at2759"/>
<proteinExistence type="inferred from homology"/>
<dbReference type="KEGG" id="pco:PHACADRAFT_263254"/>
<evidence type="ECO:0000313" key="10">
    <source>
        <dbReference type="Proteomes" id="UP000008370"/>
    </source>
</evidence>
<keyword evidence="5 8" id="KW-1133">Transmembrane helix</keyword>
<dbReference type="GO" id="GO:0012505">
    <property type="term" value="C:endomembrane system"/>
    <property type="evidence" value="ECO:0007669"/>
    <property type="project" value="UniProtKB-SubCell"/>
</dbReference>
<organism evidence="9 10">
    <name type="scientific">Phanerochaete carnosa (strain HHB-10118-sp)</name>
    <name type="common">White-rot fungus</name>
    <name type="synonym">Peniophora carnosa</name>
    <dbReference type="NCBI Taxonomy" id="650164"/>
    <lineage>
        <taxon>Eukaryota</taxon>
        <taxon>Fungi</taxon>
        <taxon>Dikarya</taxon>
        <taxon>Basidiomycota</taxon>
        <taxon>Agaricomycotina</taxon>
        <taxon>Agaricomycetes</taxon>
        <taxon>Polyporales</taxon>
        <taxon>Phanerochaetaceae</taxon>
        <taxon>Phanerochaete</taxon>
    </lineage>
</organism>
<dbReference type="RefSeq" id="XP_007400380.1">
    <property type="nucleotide sequence ID" value="XM_007400318.1"/>
</dbReference>
<feature type="transmembrane region" description="Helical" evidence="8">
    <location>
        <begin position="128"/>
        <end position="150"/>
    </location>
</feature>
<reference evidence="9 10" key="1">
    <citation type="journal article" date="2012" name="BMC Genomics">
        <title>Comparative genomics of the white-rot fungi, Phanerochaete carnosa and P. chrysosporium, to elucidate the genetic basis of the distinct wood types they colonize.</title>
        <authorList>
            <person name="Suzuki H."/>
            <person name="MacDonald J."/>
            <person name="Syed K."/>
            <person name="Salamov A."/>
            <person name="Hori C."/>
            <person name="Aerts A."/>
            <person name="Henrissat B."/>
            <person name="Wiebenga A."/>
            <person name="vanKuyk P.A."/>
            <person name="Barry K."/>
            <person name="Lindquist E."/>
            <person name="LaButti K."/>
            <person name="Lapidus A."/>
            <person name="Lucas S."/>
            <person name="Coutinho P."/>
            <person name="Gong Y."/>
            <person name="Samejima M."/>
            <person name="Mahadevan R."/>
            <person name="Abou-Zaid M."/>
            <person name="de Vries R.P."/>
            <person name="Igarashi K."/>
            <person name="Yadav J.S."/>
            <person name="Grigoriev I.V."/>
            <person name="Master E.R."/>
        </authorList>
    </citation>
    <scope>NUCLEOTIDE SEQUENCE [LARGE SCALE GENOMIC DNA]</scope>
    <source>
        <strain evidence="9 10">HHB-10118-sp</strain>
    </source>
</reference>
<dbReference type="Pfam" id="PF00860">
    <property type="entry name" value="Xan_ur_permease"/>
    <property type="match status" value="1"/>
</dbReference>
<comment type="subcellular location">
    <subcellularLocation>
        <location evidence="1">Endomembrane system</location>
        <topology evidence="1">Multi-pass membrane protein</topology>
    </subcellularLocation>
</comment>
<dbReference type="GO" id="GO:0005345">
    <property type="term" value="F:purine nucleobase transmembrane transporter activity"/>
    <property type="evidence" value="ECO:0007669"/>
    <property type="project" value="TreeGrafter"/>
</dbReference>
<dbReference type="GO" id="GO:0015854">
    <property type="term" value="P:guanine transport"/>
    <property type="evidence" value="ECO:0007669"/>
    <property type="project" value="TreeGrafter"/>
</dbReference>
<dbReference type="GO" id="GO:0005886">
    <property type="term" value="C:plasma membrane"/>
    <property type="evidence" value="ECO:0007669"/>
    <property type="project" value="TreeGrafter"/>
</dbReference>
<evidence type="ECO:0000256" key="8">
    <source>
        <dbReference type="SAM" id="Phobius"/>
    </source>
</evidence>